<dbReference type="GO" id="GO:0046872">
    <property type="term" value="F:metal ion binding"/>
    <property type="evidence" value="ECO:0007669"/>
    <property type="project" value="UniProtKB-KW"/>
</dbReference>
<dbReference type="SUPFAM" id="SSF50129">
    <property type="entry name" value="GroES-like"/>
    <property type="match status" value="1"/>
</dbReference>
<evidence type="ECO:0000313" key="8">
    <source>
        <dbReference type="EMBL" id="TQE96870.1"/>
    </source>
</evidence>
<gene>
    <name evidence="8" type="ORF">FKZ61_05765</name>
</gene>
<keyword evidence="3" id="KW-0479">Metal-binding</keyword>
<sequence>MRALTLTDGGPVLRTDYPVPTLQPGEALIRVRLAGICGTDLALLANYKGGFRGVLGHEFVGEVVAAPDDPTWVGRRVVGEINVGCGRCSWCRHGLERHCPNRQSIGILGRDGAFADYLALPLANLHPVPDDLPDQEAVFTEPLAAACEILEQIQVTPNSRVYVLGDGRLGLLVAQVLALTGCDLTVVGHHPQKLAVVAAMGIQTCCIQGDQVDSFLQPRSAHVVVEAVGSARGFALARHLVRPRGTVVLKSTFPGAPPAVDLSDLVVNEIRLVGSRCGPFPPALRHLARRTVQVAPLIHDHFPLAEGLAALERAGQRGVLKVLLSLT</sequence>
<evidence type="ECO:0000256" key="3">
    <source>
        <dbReference type="ARBA" id="ARBA00022723"/>
    </source>
</evidence>
<comment type="similarity">
    <text evidence="2">Belongs to the zinc-containing alcohol dehydrogenase family.</text>
</comment>
<evidence type="ECO:0000256" key="1">
    <source>
        <dbReference type="ARBA" id="ARBA00001947"/>
    </source>
</evidence>
<comment type="cofactor">
    <cofactor evidence="1">
        <name>Zn(2+)</name>
        <dbReference type="ChEBI" id="CHEBI:29105"/>
    </cofactor>
</comment>
<organism evidence="8 9">
    <name type="scientific">Litorilinea aerophila</name>
    <dbReference type="NCBI Taxonomy" id="1204385"/>
    <lineage>
        <taxon>Bacteria</taxon>
        <taxon>Bacillati</taxon>
        <taxon>Chloroflexota</taxon>
        <taxon>Caldilineae</taxon>
        <taxon>Caldilineales</taxon>
        <taxon>Caldilineaceae</taxon>
        <taxon>Litorilinea</taxon>
    </lineage>
</organism>
<dbReference type="AlphaFoldDB" id="A0A540VJD4"/>
<dbReference type="PANTHER" id="PTHR43350">
    <property type="entry name" value="NAD-DEPENDENT ALCOHOL DEHYDROGENASE"/>
    <property type="match status" value="1"/>
</dbReference>
<feature type="domain" description="Alcohol dehydrogenase-like C-terminal" evidence="6">
    <location>
        <begin position="169"/>
        <end position="283"/>
    </location>
</feature>
<evidence type="ECO:0000259" key="7">
    <source>
        <dbReference type="Pfam" id="PF08240"/>
    </source>
</evidence>
<dbReference type="InterPro" id="IPR011032">
    <property type="entry name" value="GroES-like_sf"/>
</dbReference>
<dbReference type="InterPro" id="IPR013154">
    <property type="entry name" value="ADH-like_N"/>
</dbReference>
<dbReference type="SUPFAM" id="SSF51735">
    <property type="entry name" value="NAD(P)-binding Rossmann-fold domains"/>
    <property type="match status" value="1"/>
</dbReference>
<comment type="caution">
    <text evidence="8">The sequence shown here is derived from an EMBL/GenBank/DDBJ whole genome shotgun (WGS) entry which is preliminary data.</text>
</comment>
<dbReference type="Gene3D" id="3.90.180.10">
    <property type="entry name" value="Medium-chain alcohol dehydrogenases, catalytic domain"/>
    <property type="match status" value="1"/>
</dbReference>
<evidence type="ECO:0000313" key="9">
    <source>
        <dbReference type="Proteomes" id="UP000317371"/>
    </source>
</evidence>
<dbReference type="GO" id="GO:0016491">
    <property type="term" value="F:oxidoreductase activity"/>
    <property type="evidence" value="ECO:0007669"/>
    <property type="project" value="UniProtKB-KW"/>
</dbReference>
<dbReference type="Pfam" id="PF00107">
    <property type="entry name" value="ADH_zinc_N"/>
    <property type="match status" value="1"/>
</dbReference>
<feature type="domain" description="Alcohol dehydrogenase-like N-terminal" evidence="7">
    <location>
        <begin position="23"/>
        <end position="130"/>
    </location>
</feature>
<evidence type="ECO:0000259" key="6">
    <source>
        <dbReference type="Pfam" id="PF00107"/>
    </source>
</evidence>
<dbReference type="InterPro" id="IPR036291">
    <property type="entry name" value="NAD(P)-bd_dom_sf"/>
</dbReference>
<evidence type="ECO:0000256" key="4">
    <source>
        <dbReference type="ARBA" id="ARBA00022833"/>
    </source>
</evidence>
<accession>A0A540VJD4</accession>
<dbReference type="PANTHER" id="PTHR43350:SF2">
    <property type="entry name" value="GROES-LIKE ZINC-BINDING ALCOHOL DEHYDROGENASE FAMILY PROTEIN"/>
    <property type="match status" value="1"/>
</dbReference>
<dbReference type="Proteomes" id="UP000317371">
    <property type="component" value="Unassembled WGS sequence"/>
</dbReference>
<dbReference type="InParanoid" id="A0A540VJD4"/>
<keyword evidence="5" id="KW-0560">Oxidoreductase</keyword>
<dbReference type="EMBL" id="VIGC01000006">
    <property type="protein sequence ID" value="TQE96870.1"/>
    <property type="molecule type" value="Genomic_DNA"/>
</dbReference>
<proteinExistence type="inferred from homology"/>
<protein>
    <submittedName>
        <fullName evidence="8">Zinc-binding dehydrogenase</fullName>
    </submittedName>
</protein>
<evidence type="ECO:0000256" key="5">
    <source>
        <dbReference type="ARBA" id="ARBA00023002"/>
    </source>
</evidence>
<dbReference type="Gene3D" id="3.40.50.720">
    <property type="entry name" value="NAD(P)-binding Rossmann-like Domain"/>
    <property type="match status" value="1"/>
</dbReference>
<keyword evidence="4" id="KW-0862">Zinc</keyword>
<reference evidence="8 9" key="1">
    <citation type="submission" date="2019-06" db="EMBL/GenBank/DDBJ databases">
        <title>Genome sequence of Litorilinea aerophila BAA-2444.</title>
        <authorList>
            <person name="Maclea K.S."/>
            <person name="Maurais E.G."/>
            <person name="Iannazzi L.C."/>
        </authorList>
    </citation>
    <scope>NUCLEOTIDE SEQUENCE [LARGE SCALE GENOMIC DNA]</scope>
    <source>
        <strain evidence="8 9">ATCC BAA-2444</strain>
    </source>
</reference>
<dbReference type="InterPro" id="IPR013149">
    <property type="entry name" value="ADH-like_C"/>
</dbReference>
<dbReference type="OrthoDB" id="9769198at2"/>
<dbReference type="CDD" id="cd08242">
    <property type="entry name" value="MDR_like"/>
    <property type="match status" value="1"/>
</dbReference>
<evidence type="ECO:0000256" key="2">
    <source>
        <dbReference type="ARBA" id="ARBA00008072"/>
    </source>
</evidence>
<keyword evidence="9" id="KW-1185">Reference proteome</keyword>
<dbReference type="Pfam" id="PF08240">
    <property type="entry name" value="ADH_N"/>
    <property type="match status" value="1"/>
</dbReference>
<name>A0A540VJD4_9CHLR</name>